<proteinExistence type="inferred from homology"/>
<evidence type="ECO:0000256" key="7">
    <source>
        <dbReference type="SAM" id="MobiDB-lite"/>
    </source>
</evidence>
<accession>A0A9P7NIJ1</accession>
<dbReference type="GO" id="GO:0000813">
    <property type="term" value="C:ESCRT I complex"/>
    <property type="evidence" value="ECO:0007669"/>
    <property type="project" value="TreeGrafter"/>
</dbReference>
<comment type="similarity">
    <text evidence="2">Belongs to the VPS37 family.</text>
</comment>
<keyword evidence="10" id="KW-1185">Reference proteome</keyword>
<evidence type="ECO:0000313" key="10">
    <source>
        <dbReference type="Proteomes" id="UP000748025"/>
    </source>
</evidence>
<dbReference type="GO" id="GO:0006623">
    <property type="term" value="P:protein targeting to vacuole"/>
    <property type="evidence" value="ECO:0007669"/>
    <property type="project" value="TreeGrafter"/>
</dbReference>
<comment type="caution">
    <text evidence="9">The sequence shown here is derived from an EMBL/GenBank/DDBJ whole genome shotgun (WGS) entry which is preliminary data.</text>
</comment>
<evidence type="ECO:0000256" key="6">
    <source>
        <dbReference type="PROSITE-ProRule" id="PRU00646"/>
    </source>
</evidence>
<evidence type="ECO:0000256" key="1">
    <source>
        <dbReference type="ARBA" id="ARBA00004177"/>
    </source>
</evidence>
<protein>
    <recommendedName>
        <fullName evidence="8">VPS37 C-terminal domain-containing protein</fullName>
    </recommendedName>
</protein>
<name>A0A9P7NIJ1_9HYPO</name>
<dbReference type="Pfam" id="PF07200">
    <property type="entry name" value="Mod_r"/>
    <property type="match status" value="1"/>
</dbReference>
<sequence length="250" mass="26826">MSSFPAELSSSTPPAPPPKGSSLHGGGPPATASSPSPFSRPLPGEDIAREDFVSSGVSTPPPAPAAGVSDSVSDPGEGWLPETQDLADLLSSPALIDALAHAPSSAHESTRSSHALLAAALQHNSHLATQLSAAASRLSHQRSTTQAQLLATHALERQWRQKQADMDHALAPFSPASLYQQLGQGVQEQGYVCEALEESFLEGERGDGAGAGEERDLAEWVRRYREARVLWYLRRERRERWDEGRVGGWR</sequence>
<evidence type="ECO:0000256" key="4">
    <source>
        <dbReference type="ARBA" id="ARBA00022753"/>
    </source>
</evidence>
<dbReference type="AlphaFoldDB" id="A0A9P7NIJ1"/>
<keyword evidence="5 6" id="KW-0653">Protein transport</keyword>
<organism evidence="9 10">
    <name type="scientific">Claviceps pusilla</name>
    <dbReference type="NCBI Taxonomy" id="123648"/>
    <lineage>
        <taxon>Eukaryota</taxon>
        <taxon>Fungi</taxon>
        <taxon>Dikarya</taxon>
        <taxon>Ascomycota</taxon>
        <taxon>Pezizomycotina</taxon>
        <taxon>Sordariomycetes</taxon>
        <taxon>Hypocreomycetidae</taxon>
        <taxon>Hypocreales</taxon>
        <taxon>Clavicipitaceae</taxon>
        <taxon>Claviceps</taxon>
    </lineage>
</organism>
<evidence type="ECO:0000256" key="5">
    <source>
        <dbReference type="ARBA" id="ARBA00022927"/>
    </source>
</evidence>
<dbReference type="InterPro" id="IPR037202">
    <property type="entry name" value="ESCRT_assembly_dom"/>
</dbReference>
<keyword evidence="3 6" id="KW-0813">Transport</keyword>
<dbReference type="Proteomes" id="UP000748025">
    <property type="component" value="Unassembled WGS sequence"/>
</dbReference>
<dbReference type="PANTHER" id="PTHR13678:SF2">
    <property type="entry name" value="VACUOLAR PROTEIN SORTING-ASSOCIATED PROTEIN 37A"/>
    <property type="match status" value="1"/>
</dbReference>
<evidence type="ECO:0000313" key="9">
    <source>
        <dbReference type="EMBL" id="KAG6017953.1"/>
    </source>
</evidence>
<feature type="compositionally biased region" description="Polar residues" evidence="7">
    <location>
        <begin position="1"/>
        <end position="12"/>
    </location>
</feature>
<feature type="domain" description="VPS37 C-terminal" evidence="8">
    <location>
        <begin position="156"/>
        <end position="250"/>
    </location>
</feature>
<dbReference type="Gene3D" id="1.10.287.660">
    <property type="entry name" value="Helix hairpin bin"/>
    <property type="match status" value="1"/>
</dbReference>
<dbReference type="EMBL" id="SRPW01000082">
    <property type="protein sequence ID" value="KAG6017953.1"/>
    <property type="molecule type" value="Genomic_DNA"/>
</dbReference>
<dbReference type="InterPro" id="IPR029012">
    <property type="entry name" value="Helix_hairpin_bin_sf"/>
</dbReference>
<dbReference type="GO" id="GO:0043162">
    <property type="term" value="P:ubiquitin-dependent protein catabolic process via the multivesicular body sorting pathway"/>
    <property type="evidence" value="ECO:0007669"/>
    <property type="project" value="TreeGrafter"/>
</dbReference>
<dbReference type="PANTHER" id="PTHR13678">
    <property type="entry name" value="VACUOLAR PROTEIN SORTING-ASSOCIATED PROTEIN 37"/>
    <property type="match status" value="1"/>
</dbReference>
<feature type="region of interest" description="Disordered" evidence="7">
    <location>
        <begin position="1"/>
        <end position="82"/>
    </location>
</feature>
<dbReference type="PROSITE" id="PS51314">
    <property type="entry name" value="VPS37_C"/>
    <property type="match status" value="1"/>
</dbReference>
<dbReference type="SUPFAM" id="SSF140111">
    <property type="entry name" value="Endosomal sorting complex assembly domain"/>
    <property type="match status" value="1"/>
</dbReference>
<dbReference type="InterPro" id="IPR009851">
    <property type="entry name" value="Mod_r"/>
</dbReference>
<comment type="subcellular location">
    <subcellularLocation>
        <location evidence="1">Endosome</location>
    </subcellularLocation>
</comment>
<evidence type="ECO:0000259" key="8">
    <source>
        <dbReference type="PROSITE" id="PS51314"/>
    </source>
</evidence>
<dbReference type="GO" id="GO:0006612">
    <property type="term" value="P:protein targeting to membrane"/>
    <property type="evidence" value="ECO:0007669"/>
    <property type="project" value="TreeGrafter"/>
</dbReference>
<reference evidence="9" key="1">
    <citation type="journal article" date="2020" name="bioRxiv">
        <title>Whole genome comparisons of ergot fungi reveals the divergence and evolution of species within the genus Claviceps are the result of varying mechanisms driving genome evolution and host range expansion.</title>
        <authorList>
            <person name="Wyka S.A."/>
            <person name="Mondo S.J."/>
            <person name="Liu M."/>
            <person name="Dettman J."/>
            <person name="Nalam V."/>
            <person name="Broders K.D."/>
        </authorList>
    </citation>
    <scope>NUCLEOTIDE SEQUENCE</scope>
    <source>
        <strain evidence="9">CCC 602</strain>
    </source>
</reference>
<feature type="compositionally biased region" description="Low complexity" evidence="7">
    <location>
        <begin position="29"/>
        <end position="39"/>
    </location>
</feature>
<evidence type="ECO:0000256" key="2">
    <source>
        <dbReference type="ARBA" id="ARBA00007617"/>
    </source>
</evidence>
<dbReference type="OrthoDB" id="10260857at2759"/>
<keyword evidence="4" id="KW-0967">Endosome</keyword>
<evidence type="ECO:0000256" key="3">
    <source>
        <dbReference type="ARBA" id="ARBA00022448"/>
    </source>
</evidence>
<gene>
    <name evidence="9" type="ORF">E4U43_008080</name>
</gene>